<dbReference type="Gene3D" id="3.40.50.1820">
    <property type="entry name" value="alpha/beta hydrolase"/>
    <property type="match status" value="1"/>
</dbReference>
<dbReference type="InterPro" id="IPR029058">
    <property type="entry name" value="AB_hydrolase_fold"/>
</dbReference>
<evidence type="ECO:0000256" key="1">
    <source>
        <dbReference type="ARBA" id="ARBA00022801"/>
    </source>
</evidence>
<dbReference type="RefSeq" id="WP_124709363.1">
    <property type="nucleotide sequence ID" value="NZ_CP033972.1"/>
</dbReference>
<accession>A0A3G8JPL6</accession>
<dbReference type="GO" id="GO:0004301">
    <property type="term" value="F:epoxide hydrolase activity"/>
    <property type="evidence" value="ECO:0007669"/>
    <property type="project" value="UniProtKB-EC"/>
</dbReference>
<protein>
    <submittedName>
        <fullName evidence="3">Epoxide hydrolase A</fullName>
        <ecNumber evidence="3">3.3.2.10</ecNumber>
    </submittedName>
</protein>
<keyword evidence="4" id="KW-1185">Reference proteome</keyword>
<sequence length="287" mass="31405">MTQRLTEFTNGSYVFDVIDSGPIDGSPLVLLHGFPQRATAWELVVPLLHEKGFRTIAPDQRGYSPRARPSRRRDYRAGELVGDVIALIDALGVDTVDLVGHDWGAFVAWAVAARHPDRITTLTAISVPHPSAFIQAMPRGQLLRSWYMAAFNLPKLPELFLSKALRPEAGGGARMGLPEPFAGRFYDDIVTSGALTGALNWYRGMPFWTTDDRATPKVVIPTTYLWSDEDFALGKAGARLTATWVDAPYEFRIVHGADHWLPESRPDDVAAAIIDRAGRPISAGGGG</sequence>
<dbReference type="Proteomes" id="UP000271469">
    <property type="component" value="Chromosome"/>
</dbReference>
<evidence type="ECO:0000313" key="4">
    <source>
        <dbReference type="Proteomes" id="UP000271469"/>
    </source>
</evidence>
<dbReference type="PANTHER" id="PTHR43329">
    <property type="entry name" value="EPOXIDE HYDROLASE"/>
    <property type="match status" value="1"/>
</dbReference>
<dbReference type="InterPro" id="IPR000073">
    <property type="entry name" value="AB_hydrolase_1"/>
</dbReference>
<evidence type="ECO:0000313" key="3">
    <source>
        <dbReference type="EMBL" id="AZG46918.1"/>
    </source>
</evidence>
<dbReference type="SUPFAM" id="SSF53474">
    <property type="entry name" value="alpha/beta-Hydrolases"/>
    <property type="match status" value="1"/>
</dbReference>
<dbReference type="EMBL" id="CP033972">
    <property type="protein sequence ID" value="AZG46918.1"/>
    <property type="molecule type" value="Genomic_DNA"/>
</dbReference>
<proteinExistence type="predicted"/>
<feature type="domain" description="AB hydrolase-1" evidence="2">
    <location>
        <begin position="27"/>
        <end position="263"/>
    </location>
</feature>
<evidence type="ECO:0000259" key="2">
    <source>
        <dbReference type="Pfam" id="PF00561"/>
    </source>
</evidence>
<name>A0A3G8JPL6_9ACTN</name>
<dbReference type="OrthoDB" id="2987348at2"/>
<dbReference type="AlphaFoldDB" id="A0A3G8JPL6"/>
<dbReference type="InterPro" id="IPR000639">
    <property type="entry name" value="Epox_hydrolase-like"/>
</dbReference>
<reference evidence="3 4" key="1">
    <citation type="submission" date="2018-11" db="EMBL/GenBank/DDBJ databases">
        <title>Gordonia insulae sp. nov., isolated from an island soil.</title>
        <authorList>
            <person name="Kim Y.S."/>
            <person name="Kim S.B."/>
        </authorList>
    </citation>
    <scope>NUCLEOTIDE SEQUENCE [LARGE SCALE GENOMIC DNA]</scope>
    <source>
        <strain evidence="3 4">MMS17-SY073</strain>
    </source>
</reference>
<dbReference type="Pfam" id="PF00561">
    <property type="entry name" value="Abhydrolase_1"/>
    <property type="match status" value="1"/>
</dbReference>
<keyword evidence="1 3" id="KW-0378">Hydrolase</keyword>
<organism evidence="3 4">
    <name type="scientific">Gordonia insulae</name>
    <dbReference type="NCBI Taxonomy" id="2420509"/>
    <lineage>
        <taxon>Bacteria</taxon>
        <taxon>Bacillati</taxon>
        <taxon>Actinomycetota</taxon>
        <taxon>Actinomycetes</taxon>
        <taxon>Mycobacteriales</taxon>
        <taxon>Gordoniaceae</taxon>
        <taxon>Gordonia</taxon>
    </lineage>
</organism>
<dbReference type="KEGG" id="gom:D7316_03523"/>
<gene>
    <name evidence="3" type="primary">ephA_3</name>
    <name evidence="3" type="ORF">D7316_03523</name>
</gene>
<dbReference type="PRINTS" id="PR00412">
    <property type="entry name" value="EPOXHYDRLASE"/>
</dbReference>
<dbReference type="EC" id="3.3.2.10" evidence="3"/>